<sequence length="231" mass="26365">RNLSCAIYQIHTVKDPYCHLKKNYESERTVFQFLSCKCDIREATLKSEQCDAGINSESILASENWVRSPCFFTSITGHHPLFIGERITLSGKSREETEEMPICAMALLIGNSGLFYRFYNVRYSQFQDEIPLRKRFSVTKQGNYTTYTTLCRANGSYPCNSTFTGFDNSSTKLFGTFGFQKKKPRFYHQCVVSEKAKTTVTKCFSTAGCFFFSYLYSQETLVSKAEALGIV</sequence>
<organism evidence="1">
    <name type="scientific">Loa loa</name>
    <name type="common">Eye worm</name>
    <name type="synonym">Filaria loa</name>
    <dbReference type="NCBI Taxonomy" id="7209"/>
    <lineage>
        <taxon>Eukaryota</taxon>
        <taxon>Metazoa</taxon>
        <taxon>Ecdysozoa</taxon>
        <taxon>Nematoda</taxon>
        <taxon>Chromadorea</taxon>
        <taxon>Rhabditida</taxon>
        <taxon>Spirurina</taxon>
        <taxon>Spiruromorpha</taxon>
        <taxon>Filarioidea</taxon>
        <taxon>Onchocercidae</taxon>
        <taxon>Loa</taxon>
    </lineage>
</organism>
<dbReference type="KEGG" id="loa:LOAG_05222"/>
<dbReference type="GeneID" id="9942626"/>
<dbReference type="RefSeq" id="XP_003140807.1">
    <property type="nucleotide sequence ID" value="XM_003140759.1"/>
</dbReference>
<reference evidence="1" key="1">
    <citation type="submission" date="2012-04" db="EMBL/GenBank/DDBJ databases">
        <title>The Genome Sequence of Loa loa.</title>
        <authorList>
            <consortium name="The Broad Institute Genome Sequencing Platform"/>
            <consortium name="Broad Institute Genome Sequencing Center for Infectious Disease"/>
            <person name="Nutman T.B."/>
            <person name="Fink D.L."/>
            <person name="Russ C."/>
            <person name="Young S."/>
            <person name="Zeng Q."/>
            <person name="Gargeya S."/>
            <person name="Alvarado L."/>
            <person name="Berlin A."/>
            <person name="Chapman S.B."/>
            <person name="Chen Z."/>
            <person name="Freedman E."/>
            <person name="Gellesch M."/>
            <person name="Goldberg J."/>
            <person name="Griggs A."/>
            <person name="Gujja S."/>
            <person name="Heilman E.R."/>
            <person name="Heiman D."/>
            <person name="Howarth C."/>
            <person name="Mehta T."/>
            <person name="Neiman D."/>
            <person name="Pearson M."/>
            <person name="Roberts A."/>
            <person name="Saif S."/>
            <person name="Shea T."/>
            <person name="Shenoy N."/>
            <person name="Sisk P."/>
            <person name="Stolte C."/>
            <person name="Sykes S."/>
            <person name="White J."/>
            <person name="Yandava C."/>
            <person name="Haas B."/>
            <person name="Henn M.R."/>
            <person name="Nusbaum C."/>
            <person name="Birren B."/>
        </authorList>
    </citation>
    <scope>NUCLEOTIDE SEQUENCE [LARGE SCALE GENOMIC DNA]</scope>
</reference>
<dbReference type="EMBL" id="JH712075">
    <property type="protein sequence ID" value="EFO23265.1"/>
    <property type="molecule type" value="Genomic_DNA"/>
</dbReference>
<feature type="non-terminal residue" evidence="1">
    <location>
        <position position="1"/>
    </location>
</feature>
<dbReference type="AlphaFoldDB" id="A0A1S0U2A1"/>
<dbReference type="CTD" id="9942626"/>
<protein>
    <submittedName>
        <fullName evidence="1">Uncharacterized protein</fullName>
    </submittedName>
</protein>
<dbReference type="OrthoDB" id="10487881at2759"/>
<evidence type="ECO:0000313" key="1">
    <source>
        <dbReference type="EMBL" id="EFO23265.1"/>
    </source>
</evidence>
<gene>
    <name evidence="1" type="ORF">LOAG_05222</name>
</gene>
<accession>A0A1S0U2A1</accession>
<proteinExistence type="predicted"/>
<name>A0A1S0U2A1_LOALO</name>
<dbReference type="InParanoid" id="A0A1S0U2A1"/>